<dbReference type="Gene3D" id="3.20.20.70">
    <property type="entry name" value="Aldolase class I"/>
    <property type="match status" value="1"/>
</dbReference>
<dbReference type="EMBL" id="JBHUFD010000018">
    <property type="protein sequence ID" value="MFD1874934.1"/>
    <property type="molecule type" value="Genomic_DNA"/>
</dbReference>
<sequence>MLLSTFAKGALQLKNHVVMAPMTRSRALHNLPNGLRAVYYKQCAGAGLVITEGTSPGPEVGYPREIDRACCRNLT</sequence>
<dbReference type="RefSeq" id="WP_382318212.1">
    <property type="nucleotide sequence ID" value="NZ_JBHUFD010000018.1"/>
</dbReference>
<gene>
    <name evidence="2" type="ORF">ACFSDX_21045</name>
</gene>
<dbReference type="SUPFAM" id="SSF51395">
    <property type="entry name" value="FMN-linked oxidoreductases"/>
    <property type="match status" value="1"/>
</dbReference>
<feature type="domain" description="NADH:flavin oxidoreductase/NADH oxidase N-terminal" evidence="1">
    <location>
        <begin position="9"/>
        <end position="60"/>
    </location>
</feature>
<proteinExistence type="predicted"/>
<dbReference type="Proteomes" id="UP001597197">
    <property type="component" value="Unassembled WGS sequence"/>
</dbReference>
<evidence type="ECO:0000313" key="3">
    <source>
        <dbReference type="Proteomes" id="UP001597197"/>
    </source>
</evidence>
<reference evidence="3" key="1">
    <citation type="journal article" date="2019" name="Int. J. Syst. Evol. Microbiol.">
        <title>The Global Catalogue of Microorganisms (GCM) 10K type strain sequencing project: providing services to taxonomists for standard genome sequencing and annotation.</title>
        <authorList>
            <consortium name="The Broad Institute Genomics Platform"/>
            <consortium name="The Broad Institute Genome Sequencing Center for Infectious Disease"/>
            <person name="Wu L."/>
            <person name="Ma J."/>
        </authorList>
    </citation>
    <scope>NUCLEOTIDE SEQUENCE [LARGE SCALE GENOMIC DNA]</scope>
    <source>
        <strain evidence="3">CGMCC 1.15795</strain>
    </source>
</reference>
<dbReference type="Pfam" id="PF00724">
    <property type="entry name" value="Oxidored_FMN"/>
    <property type="match status" value="1"/>
</dbReference>
<comment type="caution">
    <text evidence="2">The sequence shown here is derived from an EMBL/GenBank/DDBJ whole genome shotgun (WGS) entry which is preliminary data.</text>
</comment>
<accession>A0ABW4QZ90</accession>
<dbReference type="InterPro" id="IPR001155">
    <property type="entry name" value="OxRdtase_FMN_N"/>
</dbReference>
<evidence type="ECO:0000313" key="2">
    <source>
        <dbReference type="EMBL" id="MFD1874934.1"/>
    </source>
</evidence>
<dbReference type="InterPro" id="IPR013785">
    <property type="entry name" value="Aldolase_TIM"/>
</dbReference>
<evidence type="ECO:0000259" key="1">
    <source>
        <dbReference type="Pfam" id="PF00724"/>
    </source>
</evidence>
<organism evidence="2 3">
    <name type="scientific">Hymenobacter bucti</name>
    <dbReference type="NCBI Taxonomy" id="1844114"/>
    <lineage>
        <taxon>Bacteria</taxon>
        <taxon>Pseudomonadati</taxon>
        <taxon>Bacteroidota</taxon>
        <taxon>Cytophagia</taxon>
        <taxon>Cytophagales</taxon>
        <taxon>Hymenobacteraceae</taxon>
        <taxon>Hymenobacter</taxon>
    </lineage>
</organism>
<keyword evidence="3" id="KW-1185">Reference proteome</keyword>
<name>A0ABW4QZ90_9BACT</name>
<protein>
    <recommendedName>
        <fullName evidence="1">NADH:flavin oxidoreductase/NADH oxidase N-terminal domain-containing protein</fullName>
    </recommendedName>
</protein>